<organism evidence="1 2">
    <name type="scientific">Hymenobacter rigui</name>
    <dbReference type="NCBI Taxonomy" id="334424"/>
    <lineage>
        <taxon>Bacteria</taxon>
        <taxon>Pseudomonadati</taxon>
        <taxon>Bacteroidota</taxon>
        <taxon>Cytophagia</taxon>
        <taxon>Cytophagales</taxon>
        <taxon>Hymenobacteraceae</taxon>
        <taxon>Hymenobacter</taxon>
    </lineage>
</organism>
<sequence length="132" mass="15301">MQQLFENPYCTIFLDESVPALYQEWQGFVSGEPLREAHNATVQLLRAHRLNRVLADTRHMRVISQADQQWITESYFPRAIAAGLRRVAILQSEDMFNQTSVQAIMATVIRNTLVQAEHFQDLESARNWLRAD</sequence>
<reference evidence="1 2" key="1">
    <citation type="submission" date="2018-12" db="EMBL/GenBank/DDBJ databases">
        <authorList>
            <person name="Feng G."/>
            <person name="Zhu H."/>
        </authorList>
    </citation>
    <scope>NUCLEOTIDE SEQUENCE [LARGE SCALE GENOMIC DNA]</scope>
    <source>
        <strain evidence="1 2">KCTC 12533</strain>
    </source>
</reference>
<keyword evidence="2" id="KW-1185">Reference proteome</keyword>
<dbReference type="RefSeq" id="WP_125420289.1">
    <property type="nucleotide sequence ID" value="NZ_RWIT01000005.1"/>
</dbReference>
<name>A0A428KPU8_9BACT</name>
<dbReference type="Pfam" id="PF11964">
    <property type="entry name" value="SpoIIAA-like"/>
    <property type="match status" value="1"/>
</dbReference>
<evidence type="ECO:0000313" key="1">
    <source>
        <dbReference type="EMBL" id="RSK48504.1"/>
    </source>
</evidence>
<evidence type="ECO:0000313" key="2">
    <source>
        <dbReference type="Proteomes" id="UP000273500"/>
    </source>
</evidence>
<dbReference type="EMBL" id="RWIT01000005">
    <property type="protein sequence ID" value="RSK48504.1"/>
    <property type="molecule type" value="Genomic_DNA"/>
</dbReference>
<comment type="caution">
    <text evidence="1">The sequence shown here is derived from an EMBL/GenBank/DDBJ whole genome shotgun (WGS) entry which is preliminary data.</text>
</comment>
<gene>
    <name evidence="1" type="ORF">EI291_12365</name>
</gene>
<dbReference type="AlphaFoldDB" id="A0A428KPU8"/>
<dbReference type="InterPro" id="IPR021866">
    <property type="entry name" value="SpoIIAA-like"/>
</dbReference>
<dbReference type="Proteomes" id="UP000273500">
    <property type="component" value="Unassembled WGS sequence"/>
</dbReference>
<evidence type="ECO:0008006" key="3">
    <source>
        <dbReference type="Google" id="ProtNLM"/>
    </source>
</evidence>
<accession>A0A428KPU8</accession>
<dbReference type="OrthoDB" id="893334at2"/>
<proteinExistence type="predicted"/>
<protein>
    <recommendedName>
        <fullName evidence="3">STAS/SEC14 domain-containing protein</fullName>
    </recommendedName>
</protein>